<sequence length="36" mass="4261">MRKDIHAEFLERFGHRTLAIFQVQDDVVHAGILKRL</sequence>
<proteinExistence type="predicted"/>
<gene>
    <name evidence="1" type="ordered locus">Avin_18410</name>
</gene>
<dbReference type="Proteomes" id="UP000002424">
    <property type="component" value="Chromosome"/>
</dbReference>
<keyword evidence="2" id="KW-1185">Reference proteome</keyword>
<dbReference type="AlphaFoldDB" id="C1DDT2"/>
<dbReference type="HOGENOM" id="CLU_3354285_0_0_6"/>
<dbReference type="KEGG" id="avn:Avin_18410"/>
<name>C1DDT2_AZOVD</name>
<evidence type="ECO:0000313" key="2">
    <source>
        <dbReference type="Proteomes" id="UP000002424"/>
    </source>
</evidence>
<reference evidence="1 2" key="1">
    <citation type="journal article" date="2009" name="J. Bacteriol.">
        <title>Genome sequence of Azotobacter vinelandii, an obligate aerobe specialized to support diverse anaerobic metabolic processes.</title>
        <authorList>
            <person name="Setubal J.C."/>
            <person name="dos Santos P."/>
            <person name="Goldman B.S."/>
            <person name="Ertesvag H."/>
            <person name="Espin G."/>
            <person name="Rubio L.M."/>
            <person name="Valla S."/>
            <person name="Almeida N.F."/>
            <person name="Balasubramanian D."/>
            <person name="Cromes L."/>
            <person name="Curatti L."/>
            <person name="Du Z."/>
            <person name="Godsy E."/>
            <person name="Goodner B."/>
            <person name="Hellner-Burris K."/>
            <person name="Hernandez J.A."/>
            <person name="Houmiel K."/>
            <person name="Imperial J."/>
            <person name="Kennedy C."/>
            <person name="Larson T.J."/>
            <person name="Latreille P."/>
            <person name="Ligon L.S."/>
            <person name="Lu J."/>
            <person name="Maerk M."/>
            <person name="Miller N.M."/>
            <person name="Norton S."/>
            <person name="O'Carroll I.P."/>
            <person name="Paulsen I."/>
            <person name="Raulfs E.C."/>
            <person name="Roemer R."/>
            <person name="Rosser J."/>
            <person name="Segura D."/>
            <person name="Slater S."/>
            <person name="Stricklin S.L."/>
            <person name="Studholme D.J."/>
            <person name="Sun J."/>
            <person name="Viana C.J."/>
            <person name="Wallin E."/>
            <person name="Wang B."/>
            <person name="Wheeler C."/>
            <person name="Zhu H."/>
            <person name="Dean D.R."/>
            <person name="Dixon R."/>
            <person name="Wood D."/>
        </authorList>
    </citation>
    <scope>NUCLEOTIDE SEQUENCE [LARGE SCALE GENOMIC DNA]</scope>
    <source>
        <strain evidence="2">DJ / ATCC BAA-1303</strain>
    </source>
</reference>
<evidence type="ECO:0000313" key="1">
    <source>
        <dbReference type="EMBL" id="ACO78053.1"/>
    </source>
</evidence>
<dbReference type="EnsemblBacteria" id="ACO78053">
    <property type="protein sequence ID" value="ACO78053"/>
    <property type="gene ID" value="Avin_18410"/>
</dbReference>
<organism evidence="1 2">
    <name type="scientific">Azotobacter vinelandii (strain DJ / ATCC BAA-1303)</name>
    <dbReference type="NCBI Taxonomy" id="322710"/>
    <lineage>
        <taxon>Bacteria</taxon>
        <taxon>Pseudomonadati</taxon>
        <taxon>Pseudomonadota</taxon>
        <taxon>Gammaproteobacteria</taxon>
        <taxon>Pseudomonadales</taxon>
        <taxon>Pseudomonadaceae</taxon>
        <taxon>Azotobacter</taxon>
    </lineage>
</organism>
<accession>C1DDT2</accession>
<protein>
    <submittedName>
        <fullName evidence="1">Uncharacterized protein</fullName>
    </submittedName>
</protein>
<dbReference type="EMBL" id="CP001157">
    <property type="protein sequence ID" value="ACO78053.1"/>
    <property type="molecule type" value="Genomic_DNA"/>
</dbReference>